<evidence type="ECO:0000256" key="1">
    <source>
        <dbReference type="PROSITE-ProRule" id="PRU00325"/>
    </source>
</evidence>
<dbReference type="STRING" id="670483.S7RIT4"/>
<dbReference type="eggNOG" id="ENOG502R9QX">
    <property type="taxonomic scope" value="Eukaryota"/>
</dbReference>
<dbReference type="PROSITE" id="PS50966">
    <property type="entry name" value="ZF_SWIM"/>
    <property type="match status" value="1"/>
</dbReference>
<accession>S7RIT4</accession>
<dbReference type="InterPro" id="IPR007527">
    <property type="entry name" value="Znf_SWIM"/>
</dbReference>
<dbReference type="InterPro" id="IPR018289">
    <property type="entry name" value="MULE_transposase_dom"/>
</dbReference>
<evidence type="ECO:0000313" key="5">
    <source>
        <dbReference type="Proteomes" id="UP000030669"/>
    </source>
</evidence>
<sequence length="754" mass="84693">MIPLHPSVYHTALRQLREGATLLDIQSTNREMQAAGAYPGQAKALEDSPYRWLLKQSDTRSLYRQFNRMQGIHVSERAHINIDDWLNENSPRYDKTLADAVFHYSAHAEKGDRFEICIATKDMRDAAWKYAHGSQVILDGTFGISNKKLLLFIVMGVDNKGRGVPLAFMLFSAPSGNKQTSAGYNTDVISRLLEKWKHSLRTRNGIVFEPLVAITDTDLMERGALIHVFPKIWLLICKFHLRQSWRKHRNRLLRGNSPVHLTVKNRLRRVEEALVKTTTLDEARTVIAQEQEFFEAMLDGTHAGIAKNGLDHLVNYLLGYWCKEALWCSWSDYGRQVTARIMKCPFEGVLPTTNHLESFNCVLKRKHLRRWQRGGRRLREDMLLKILVTKVLPSIFHQRAFEEQDDACRESLIRRLPGGDKLLARRDDAGSRNQLVLPPVAYHVPDEQRDLAAQELVTHSQIGAPSMVGDGFVFECYSSLATELDTSPIKYKIFIGFSRTAECECKDFTHRGGACKHIRAALLYMNHLRMSSLPSLPVITLPTSAQEARALQTRLMMDTTVSADNPDEHADHPINRAAAAVEGSLCETNGIYETEIHAEPEGESDVDSDDTESVATDAPDKTGSAYEFTDLRTIAKAGIDQQAVSRVFYELSQVAPKFADMAFYLKDATLTSDSDIANTRLFNAQIGLLTTELSRMVATAHASSKDADSTPVIATDVPSATLLSTPRASKRNRLDIIGPSPEKAQKRHNSYAPH</sequence>
<name>S7RIT4_GLOTA</name>
<dbReference type="EMBL" id="KB469307">
    <property type="protein sequence ID" value="EPQ52484.1"/>
    <property type="molecule type" value="Genomic_DNA"/>
</dbReference>
<feature type="compositionally biased region" description="Acidic residues" evidence="2">
    <location>
        <begin position="601"/>
        <end position="612"/>
    </location>
</feature>
<keyword evidence="1" id="KW-0862">Zinc</keyword>
<dbReference type="RefSeq" id="XP_007868795.1">
    <property type="nucleotide sequence ID" value="XM_007870604.1"/>
</dbReference>
<keyword evidence="5" id="KW-1185">Reference proteome</keyword>
<reference evidence="4 5" key="1">
    <citation type="journal article" date="2012" name="Science">
        <title>The Paleozoic origin of enzymatic lignin decomposition reconstructed from 31 fungal genomes.</title>
        <authorList>
            <person name="Floudas D."/>
            <person name="Binder M."/>
            <person name="Riley R."/>
            <person name="Barry K."/>
            <person name="Blanchette R.A."/>
            <person name="Henrissat B."/>
            <person name="Martinez A.T."/>
            <person name="Otillar R."/>
            <person name="Spatafora J.W."/>
            <person name="Yadav J.S."/>
            <person name="Aerts A."/>
            <person name="Benoit I."/>
            <person name="Boyd A."/>
            <person name="Carlson A."/>
            <person name="Copeland A."/>
            <person name="Coutinho P.M."/>
            <person name="de Vries R.P."/>
            <person name="Ferreira P."/>
            <person name="Findley K."/>
            <person name="Foster B."/>
            <person name="Gaskell J."/>
            <person name="Glotzer D."/>
            <person name="Gorecki P."/>
            <person name="Heitman J."/>
            <person name="Hesse C."/>
            <person name="Hori C."/>
            <person name="Igarashi K."/>
            <person name="Jurgens J.A."/>
            <person name="Kallen N."/>
            <person name="Kersten P."/>
            <person name="Kohler A."/>
            <person name="Kuees U."/>
            <person name="Kumar T.K.A."/>
            <person name="Kuo A."/>
            <person name="LaButti K."/>
            <person name="Larrondo L.F."/>
            <person name="Lindquist E."/>
            <person name="Ling A."/>
            <person name="Lombard V."/>
            <person name="Lucas S."/>
            <person name="Lundell T."/>
            <person name="Martin R."/>
            <person name="McLaughlin D.J."/>
            <person name="Morgenstern I."/>
            <person name="Morin E."/>
            <person name="Murat C."/>
            <person name="Nagy L.G."/>
            <person name="Nolan M."/>
            <person name="Ohm R.A."/>
            <person name="Patyshakuliyeva A."/>
            <person name="Rokas A."/>
            <person name="Ruiz-Duenas F.J."/>
            <person name="Sabat G."/>
            <person name="Salamov A."/>
            <person name="Samejima M."/>
            <person name="Schmutz J."/>
            <person name="Slot J.C."/>
            <person name="St John F."/>
            <person name="Stenlid J."/>
            <person name="Sun H."/>
            <person name="Sun S."/>
            <person name="Syed K."/>
            <person name="Tsang A."/>
            <person name="Wiebenga A."/>
            <person name="Young D."/>
            <person name="Pisabarro A."/>
            <person name="Eastwood D.C."/>
            <person name="Martin F."/>
            <person name="Cullen D."/>
            <person name="Grigoriev I.V."/>
            <person name="Hibbett D.S."/>
        </authorList>
    </citation>
    <scope>NUCLEOTIDE SEQUENCE [LARGE SCALE GENOMIC DNA]</scope>
    <source>
        <strain evidence="4 5">ATCC 11539</strain>
    </source>
</reference>
<dbReference type="Proteomes" id="UP000030669">
    <property type="component" value="Unassembled WGS sequence"/>
</dbReference>
<dbReference type="GO" id="GO:0008270">
    <property type="term" value="F:zinc ion binding"/>
    <property type="evidence" value="ECO:0007669"/>
    <property type="project" value="UniProtKB-KW"/>
</dbReference>
<dbReference type="OMA" id="AWYNESA"/>
<evidence type="ECO:0000256" key="2">
    <source>
        <dbReference type="SAM" id="MobiDB-lite"/>
    </source>
</evidence>
<protein>
    <recommendedName>
        <fullName evidence="3">SWIM-type domain-containing protein</fullName>
    </recommendedName>
</protein>
<evidence type="ECO:0000259" key="3">
    <source>
        <dbReference type="PROSITE" id="PS50966"/>
    </source>
</evidence>
<feature type="region of interest" description="Disordered" evidence="2">
    <location>
        <begin position="597"/>
        <end position="622"/>
    </location>
</feature>
<dbReference type="AlphaFoldDB" id="S7RIT4"/>
<dbReference type="Pfam" id="PF04434">
    <property type="entry name" value="SWIM"/>
    <property type="match status" value="1"/>
</dbReference>
<feature type="domain" description="SWIM-type" evidence="3">
    <location>
        <begin position="491"/>
        <end position="526"/>
    </location>
</feature>
<proteinExistence type="predicted"/>
<feature type="compositionally biased region" description="Basic residues" evidence="2">
    <location>
        <begin position="745"/>
        <end position="754"/>
    </location>
</feature>
<keyword evidence="1" id="KW-0863">Zinc-finger</keyword>
<dbReference type="KEGG" id="gtr:GLOTRDRAFT_95391"/>
<keyword evidence="1" id="KW-0479">Metal-binding</keyword>
<feature type="region of interest" description="Disordered" evidence="2">
    <location>
        <begin position="723"/>
        <end position="754"/>
    </location>
</feature>
<dbReference type="OrthoDB" id="2422225at2759"/>
<evidence type="ECO:0000313" key="4">
    <source>
        <dbReference type="EMBL" id="EPQ52484.1"/>
    </source>
</evidence>
<dbReference type="HOGENOM" id="CLU_007844_0_0_1"/>
<dbReference type="GeneID" id="19309715"/>
<dbReference type="Pfam" id="PF10551">
    <property type="entry name" value="MULE"/>
    <property type="match status" value="1"/>
</dbReference>
<gene>
    <name evidence="4" type="ORF">GLOTRDRAFT_95391</name>
</gene>
<organism evidence="4 5">
    <name type="scientific">Gloeophyllum trabeum (strain ATCC 11539 / FP-39264 / Madison 617)</name>
    <name type="common">Brown rot fungus</name>
    <dbReference type="NCBI Taxonomy" id="670483"/>
    <lineage>
        <taxon>Eukaryota</taxon>
        <taxon>Fungi</taxon>
        <taxon>Dikarya</taxon>
        <taxon>Basidiomycota</taxon>
        <taxon>Agaricomycotina</taxon>
        <taxon>Agaricomycetes</taxon>
        <taxon>Gloeophyllales</taxon>
        <taxon>Gloeophyllaceae</taxon>
        <taxon>Gloeophyllum</taxon>
    </lineage>
</organism>